<evidence type="ECO:0000313" key="11">
    <source>
        <dbReference type="EMBL" id="MBE9080531.1"/>
    </source>
</evidence>
<dbReference type="AlphaFoldDB" id="A0A8J7AK17"/>
<dbReference type="PANTHER" id="PTHR34405:SF3">
    <property type="entry name" value="CRISPR-ASSOCIATED ENDORIBONUCLEASE CAS2 3"/>
    <property type="match status" value="1"/>
</dbReference>
<dbReference type="PIRSF" id="PIRSF032582">
    <property type="entry name" value="Cas2"/>
    <property type="match status" value="1"/>
</dbReference>
<feature type="binding site" evidence="9">
    <location>
        <position position="8"/>
    </location>
    <ligand>
        <name>Mg(2+)</name>
        <dbReference type="ChEBI" id="CHEBI:18420"/>
        <note>catalytic</note>
    </ligand>
</feature>
<dbReference type="PANTHER" id="PTHR34405">
    <property type="entry name" value="CRISPR-ASSOCIATED ENDORIBONUCLEASE CAS2"/>
    <property type="match status" value="1"/>
</dbReference>
<gene>
    <name evidence="9 11" type="primary">cas2</name>
    <name evidence="11" type="ORF">IQ241_25160</name>
</gene>
<dbReference type="GO" id="GO:0051607">
    <property type="term" value="P:defense response to virus"/>
    <property type="evidence" value="ECO:0007669"/>
    <property type="project" value="UniProtKB-UniRule"/>
</dbReference>
<keyword evidence="12" id="KW-1185">Reference proteome</keyword>
<dbReference type="RefSeq" id="WP_193912545.1">
    <property type="nucleotide sequence ID" value="NZ_JADEXG010000144.1"/>
</dbReference>
<dbReference type="SUPFAM" id="SSF143430">
    <property type="entry name" value="TTP0101/SSO1404-like"/>
    <property type="match status" value="1"/>
</dbReference>
<keyword evidence="4 9" id="KW-0479">Metal-binding</keyword>
<evidence type="ECO:0000256" key="10">
    <source>
        <dbReference type="PIRNR" id="PIRNR032582"/>
    </source>
</evidence>
<dbReference type="NCBIfam" id="TIGR01573">
    <property type="entry name" value="cas2"/>
    <property type="match status" value="1"/>
</dbReference>
<evidence type="ECO:0000256" key="3">
    <source>
        <dbReference type="ARBA" id="ARBA00022722"/>
    </source>
</evidence>
<dbReference type="GO" id="GO:0043571">
    <property type="term" value="P:maintenance of CRISPR repeat elements"/>
    <property type="evidence" value="ECO:0007669"/>
    <property type="project" value="UniProtKB-UniRule"/>
</dbReference>
<dbReference type="GO" id="GO:0004521">
    <property type="term" value="F:RNA endonuclease activity"/>
    <property type="evidence" value="ECO:0007669"/>
    <property type="project" value="UniProtKB-UniRule"/>
</dbReference>
<protein>
    <recommendedName>
        <fullName evidence="9">CRISPR-associated endoribonuclease Cas2</fullName>
        <ecNumber evidence="9">3.1.-.-</ecNumber>
    </recommendedName>
</protein>
<dbReference type="GO" id="GO:0016787">
    <property type="term" value="F:hydrolase activity"/>
    <property type="evidence" value="ECO:0007669"/>
    <property type="project" value="UniProtKB-KW"/>
</dbReference>
<dbReference type="Proteomes" id="UP000636505">
    <property type="component" value="Unassembled WGS sequence"/>
</dbReference>
<name>A0A8J7AK17_9CYAN</name>
<dbReference type="InterPro" id="IPR021127">
    <property type="entry name" value="CRISPR_associated_Cas2"/>
</dbReference>
<keyword evidence="5 9" id="KW-0255">Endonuclease</keyword>
<evidence type="ECO:0000256" key="2">
    <source>
        <dbReference type="ARBA" id="ARBA00009959"/>
    </source>
</evidence>
<keyword evidence="7 9" id="KW-0460">Magnesium</keyword>
<sequence length="90" mass="10647">MHVVVTYDISEDKRRTKIHKILSSYGQWMQFSVFECSLTATQYARLRNRLNKLIKAEEDSVRFYFLCACCQQKVERIGGEQVRDDTVFFA</sequence>
<reference evidence="11" key="1">
    <citation type="submission" date="2020-10" db="EMBL/GenBank/DDBJ databases">
        <authorList>
            <person name="Castelo-Branco R."/>
            <person name="Eusebio N."/>
            <person name="Adriana R."/>
            <person name="Vieira A."/>
            <person name="Brugerolle De Fraissinette N."/>
            <person name="Rezende De Castro R."/>
            <person name="Schneider M.P."/>
            <person name="Vasconcelos V."/>
            <person name="Leao P.N."/>
        </authorList>
    </citation>
    <scope>NUCLEOTIDE SEQUENCE</scope>
    <source>
        <strain evidence="11">LEGE 07310</strain>
    </source>
</reference>
<dbReference type="Pfam" id="PF09827">
    <property type="entry name" value="CRISPR_Cas2"/>
    <property type="match status" value="1"/>
</dbReference>
<comment type="similarity">
    <text evidence="2 9 10">Belongs to the CRISPR-associated endoribonuclease Cas2 protein family.</text>
</comment>
<keyword evidence="3 9" id="KW-0540">Nuclease</keyword>
<comment type="function">
    <text evidence="9">CRISPR (clustered regularly interspaced short palindromic repeat), is an adaptive immune system that provides protection against mobile genetic elements (viruses, transposable elements and conjugative plasmids). CRISPR clusters contain sequences complementary to antecedent mobile elements and target invading nucleic acids. CRISPR clusters are transcribed and processed into CRISPR RNA (crRNA). Functions as a ssRNA-specific endoribonuclease. Involved in the integration of spacer DNA into the CRISPR cassette.</text>
</comment>
<dbReference type="HAMAP" id="MF_01471">
    <property type="entry name" value="Cas2"/>
    <property type="match status" value="1"/>
</dbReference>
<comment type="cofactor">
    <cofactor evidence="1 9">
        <name>Mg(2+)</name>
        <dbReference type="ChEBI" id="CHEBI:18420"/>
    </cofactor>
</comment>
<keyword evidence="8 9" id="KW-0051">Antiviral defense</keyword>
<comment type="subunit">
    <text evidence="9">Homodimer, forms a heterotetramer with a Cas1 homodimer.</text>
</comment>
<proteinExistence type="inferred from homology"/>
<evidence type="ECO:0000256" key="9">
    <source>
        <dbReference type="HAMAP-Rule" id="MF_01471"/>
    </source>
</evidence>
<evidence type="ECO:0000256" key="4">
    <source>
        <dbReference type="ARBA" id="ARBA00022723"/>
    </source>
</evidence>
<evidence type="ECO:0000313" key="12">
    <source>
        <dbReference type="Proteomes" id="UP000636505"/>
    </source>
</evidence>
<dbReference type="GO" id="GO:0046872">
    <property type="term" value="F:metal ion binding"/>
    <property type="evidence" value="ECO:0007669"/>
    <property type="project" value="UniProtKB-UniRule"/>
</dbReference>
<dbReference type="EC" id="3.1.-.-" evidence="9"/>
<dbReference type="EMBL" id="JADEXG010000144">
    <property type="protein sequence ID" value="MBE9080531.1"/>
    <property type="molecule type" value="Genomic_DNA"/>
</dbReference>
<evidence type="ECO:0000256" key="8">
    <source>
        <dbReference type="ARBA" id="ARBA00023118"/>
    </source>
</evidence>
<evidence type="ECO:0000256" key="6">
    <source>
        <dbReference type="ARBA" id="ARBA00022801"/>
    </source>
</evidence>
<dbReference type="CDD" id="cd09725">
    <property type="entry name" value="Cas2_I_II_III"/>
    <property type="match status" value="1"/>
</dbReference>
<dbReference type="Gene3D" id="3.30.70.240">
    <property type="match status" value="1"/>
</dbReference>
<evidence type="ECO:0000256" key="7">
    <source>
        <dbReference type="ARBA" id="ARBA00022842"/>
    </source>
</evidence>
<comment type="caution">
    <text evidence="11">The sequence shown here is derived from an EMBL/GenBank/DDBJ whole genome shotgun (WGS) entry which is preliminary data.</text>
</comment>
<evidence type="ECO:0000256" key="1">
    <source>
        <dbReference type="ARBA" id="ARBA00001946"/>
    </source>
</evidence>
<keyword evidence="6 9" id="KW-0378">Hydrolase</keyword>
<accession>A0A8J7AK17</accession>
<organism evidence="11 12">
    <name type="scientific">Vasconcelosia minhoensis LEGE 07310</name>
    <dbReference type="NCBI Taxonomy" id="915328"/>
    <lineage>
        <taxon>Bacteria</taxon>
        <taxon>Bacillati</taxon>
        <taxon>Cyanobacteriota</taxon>
        <taxon>Cyanophyceae</taxon>
        <taxon>Nodosilineales</taxon>
        <taxon>Cymatolegaceae</taxon>
        <taxon>Vasconcelosia</taxon>
        <taxon>Vasconcelosia minhoensis</taxon>
    </lineage>
</organism>
<dbReference type="InterPro" id="IPR019199">
    <property type="entry name" value="Virulence_VapD/CRISPR_Cas2"/>
</dbReference>
<evidence type="ECO:0000256" key="5">
    <source>
        <dbReference type="ARBA" id="ARBA00022759"/>
    </source>
</evidence>